<comment type="caution">
    <text evidence="3">The sequence shown here is derived from an EMBL/GenBank/DDBJ whole genome shotgun (WGS) entry which is preliminary data.</text>
</comment>
<evidence type="ECO:0000313" key="4">
    <source>
        <dbReference type="Proteomes" id="UP000741013"/>
    </source>
</evidence>
<gene>
    <name evidence="3" type="ORF">JOM49_006755</name>
</gene>
<dbReference type="Gene3D" id="3.40.50.1820">
    <property type="entry name" value="alpha/beta hydrolase"/>
    <property type="match status" value="1"/>
</dbReference>
<reference evidence="3 4" key="1">
    <citation type="submission" date="2021-03" db="EMBL/GenBank/DDBJ databases">
        <title>Sequencing the genomes of 1000 actinobacteria strains.</title>
        <authorList>
            <person name="Klenk H.-P."/>
        </authorList>
    </citation>
    <scope>NUCLEOTIDE SEQUENCE [LARGE SCALE GENOMIC DNA]</scope>
    <source>
        <strain evidence="3 4">DSM 45510</strain>
    </source>
</reference>
<sequence>MRRIDRIADELTAELLGRVEPGGPHWALFGHSFGALVGFEVARRLLDAADAVVDGLIACSMPPPHLQADQLPVASDGDAELLGWVRAAGGVDEVLLDDPRFARWLAGDLRATLACRRSYQVDRLVPLDCPVLVAAGAGDPEVTDDDLEQWRSCTNADFERVTVGHGHFFLRNHQQSLLELIADRLTRWRSVRSSST</sequence>
<keyword evidence="4" id="KW-1185">Reference proteome</keyword>
<accession>A0ABS4Q2D0</accession>
<evidence type="ECO:0000313" key="3">
    <source>
        <dbReference type="EMBL" id="MBP2185229.1"/>
    </source>
</evidence>
<evidence type="ECO:0000259" key="2">
    <source>
        <dbReference type="Pfam" id="PF00975"/>
    </source>
</evidence>
<dbReference type="Proteomes" id="UP000741013">
    <property type="component" value="Unassembled WGS sequence"/>
</dbReference>
<comment type="similarity">
    <text evidence="1">Belongs to the thioesterase family.</text>
</comment>
<dbReference type="PANTHER" id="PTHR11487">
    <property type="entry name" value="THIOESTERASE"/>
    <property type="match status" value="1"/>
</dbReference>
<dbReference type="PANTHER" id="PTHR11487:SF0">
    <property type="entry name" value="S-ACYL FATTY ACID SYNTHASE THIOESTERASE, MEDIUM CHAIN"/>
    <property type="match status" value="1"/>
</dbReference>
<organism evidence="3 4">
    <name type="scientific">Amycolatopsis magusensis</name>
    <dbReference type="NCBI Taxonomy" id="882444"/>
    <lineage>
        <taxon>Bacteria</taxon>
        <taxon>Bacillati</taxon>
        <taxon>Actinomycetota</taxon>
        <taxon>Actinomycetes</taxon>
        <taxon>Pseudonocardiales</taxon>
        <taxon>Pseudonocardiaceae</taxon>
        <taxon>Amycolatopsis</taxon>
    </lineage>
</organism>
<dbReference type="InterPro" id="IPR029058">
    <property type="entry name" value="AB_hydrolase_fold"/>
</dbReference>
<protein>
    <submittedName>
        <fullName evidence="3">Surfactin synthase thioesterase subunit</fullName>
    </submittedName>
</protein>
<name>A0ABS4Q2D0_9PSEU</name>
<feature type="domain" description="Thioesterase" evidence="2">
    <location>
        <begin position="2"/>
        <end position="183"/>
    </location>
</feature>
<dbReference type="Pfam" id="PF00975">
    <property type="entry name" value="Thioesterase"/>
    <property type="match status" value="1"/>
</dbReference>
<dbReference type="InterPro" id="IPR012223">
    <property type="entry name" value="TEII"/>
</dbReference>
<dbReference type="InterPro" id="IPR001031">
    <property type="entry name" value="Thioesterase"/>
</dbReference>
<dbReference type="EMBL" id="JAGGMS010000001">
    <property type="protein sequence ID" value="MBP2185229.1"/>
    <property type="molecule type" value="Genomic_DNA"/>
</dbReference>
<proteinExistence type="inferred from homology"/>
<dbReference type="SUPFAM" id="SSF53474">
    <property type="entry name" value="alpha/beta-Hydrolases"/>
    <property type="match status" value="1"/>
</dbReference>
<evidence type="ECO:0000256" key="1">
    <source>
        <dbReference type="ARBA" id="ARBA00007169"/>
    </source>
</evidence>